<organism evidence="1 2">
    <name type="scientific">Caballeronia mineralivorans PML1(12)</name>
    <dbReference type="NCBI Taxonomy" id="908627"/>
    <lineage>
        <taxon>Bacteria</taxon>
        <taxon>Pseudomonadati</taxon>
        <taxon>Pseudomonadota</taxon>
        <taxon>Betaproteobacteria</taxon>
        <taxon>Burkholderiales</taxon>
        <taxon>Burkholderiaceae</taxon>
        <taxon>Caballeronia</taxon>
    </lineage>
</organism>
<dbReference type="Proteomes" id="UP000035963">
    <property type="component" value="Unassembled WGS sequence"/>
</dbReference>
<comment type="caution">
    <text evidence="1">The sequence shown here is derived from an EMBL/GenBank/DDBJ whole genome shotgun (WGS) entry which is preliminary data.</text>
</comment>
<reference evidence="1 2" key="1">
    <citation type="journal article" date="2015" name="Genome Announc.">
        <title>Draft Genome Sequence of Burkholderia sp. Strain PML1(12), an Ectomycorrhizosphere-Inhabiting Bacterium with Effective Mineral-Weathering Ability.</title>
        <authorList>
            <person name="Uroz S."/>
            <person name="Oger P."/>
        </authorList>
    </citation>
    <scope>NUCLEOTIDE SEQUENCE [LARGE SCALE GENOMIC DNA]</scope>
    <source>
        <strain evidence="2">PML1(12)</strain>
    </source>
</reference>
<dbReference type="AlphaFoldDB" id="A0A0J1CZ74"/>
<name>A0A0J1CZ74_9BURK</name>
<protein>
    <submittedName>
        <fullName evidence="1">Uncharacterized protein</fullName>
    </submittedName>
</protein>
<accession>A0A0J1CZ74</accession>
<proteinExistence type="predicted"/>
<sequence>MTEEQARGILAAKTAARDYVLRRLIEDKTCELQASPAMAAKIVRDGFDGLARLTNAQLAKAAHDAGISGNDQHVLNMTTVLAQLAPAT</sequence>
<dbReference type="RefSeq" id="WP_047847215.1">
    <property type="nucleotide sequence ID" value="NZ_AEJF01000088.1"/>
</dbReference>
<evidence type="ECO:0000313" key="2">
    <source>
        <dbReference type="Proteomes" id="UP000035963"/>
    </source>
</evidence>
<dbReference type="PATRIC" id="fig|908627.4.peg.3080"/>
<gene>
    <name evidence="1" type="ORF">EOS_13825</name>
</gene>
<dbReference type="OrthoDB" id="9132573at2"/>
<keyword evidence="2" id="KW-1185">Reference proteome</keyword>
<evidence type="ECO:0000313" key="1">
    <source>
        <dbReference type="EMBL" id="KLU25651.1"/>
    </source>
</evidence>
<dbReference type="EMBL" id="AEJF01000088">
    <property type="protein sequence ID" value="KLU25651.1"/>
    <property type="molecule type" value="Genomic_DNA"/>
</dbReference>